<proteinExistence type="predicted"/>
<dbReference type="SUPFAM" id="SSF47413">
    <property type="entry name" value="lambda repressor-like DNA-binding domains"/>
    <property type="match status" value="1"/>
</dbReference>
<accession>A0ABV0J0T2</accession>
<reference evidence="3 4" key="1">
    <citation type="submission" date="2024-05" db="EMBL/GenBank/DDBJ databases">
        <authorList>
            <person name="De Oliveira J.P."/>
            <person name="Noriler S.A."/>
            <person name="De Oliveira A.G."/>
            <person name="Sipoli D.S."/>
        </authorList>
    </citation>
    <scope>NUCLEOTIDE SEQUENCE [LARGE SCALE GENOMIC DNA]</scope>
    <source>
        <strain evidence="3 4">LABIM192</strain>
    </source>
</reference>
<dbReference type="Proteomes" id="UP001462502">
    <property type="component" value="Unassembled WGS sequence"/>
</dbReference>
<dbReference type="PANTHER" id="PTHR46558">
    <property type="entry name" value="TRACRIPTIONAL REGULATORY PROTEIN-RELATED-RELATED"/>
    <property type="match status" value="1"/>
</dbReference>
<dbReference type="PROSITE" id="PS50943">
    <property type="entry name" value="HTH_CROC1"/>
    <property type="match status" value="1"/>
</dbReference>
<dbReference type="RefSeq" id="WP_347937722.1">
    <property type="nucleotide sequence ID" value="NZ_JBDXMI010000011.1"/>
</dbReference>
<sequence>MIGFRIKEARTKRKRSQQWLAAEVGVTQASACSWEQGKTDPTTENLSRIALALRISYDWLATGRGNPELSYVPVQLEATEPQLSSDQKELLELYQSLTKSRRETLLLFLKAFATK</sequence>
<evidence type="ECO:0000256" key="1">
    <source>
        <dbReference type="ARBA" id="ARBA00023125"/>
    </source>
</evidence>
<dbReference type="PANTHER" id="PTHR46558:SF11">
    <property type="entry name" value="HTH-TYPE TRANSCRIPTIONAL REGULATOR XRE"/>
    <property type="match status" value="1"/>
</dbReference>
<dbReference type="CDD" id="cd00093">
    <property type="entry name" value="HTH_XRE"/>
    <property type="match status" value="1"/>
</dbReference>
<dbReference type="Pfam" id="PF01381">
    <property type="entry name" value="HTH_3"/>
    <property type="match status" value="1"/>
</dbReference>
<evidence type="ECO:0000259" key="2">
    <source>
        <dbReference type="PROSITE" id="PS50943"/>
    </source>
</evidence>
<keyword evidence="4" id="KW-1185">Reference proteome</keyword>
<evidence type="ECO:0000313" key="4">
    <source>
        <dbReference type="Proteomes" id="UP001462502"/>
    </source>
</evidence>
<evidence type="ECO:0000313" key="3">
    <source>
        <dbReference type="EMBL" id="MEO9387137.1"/>
    </source>
</evidence>
<organism evidence="3 4">
    <name type="scientific">Chromobacterium phragmitis</name>
    <dbReference type="NCBI Taxonomy" id="2202141"/>
    <lineage>
        <taxon>Bacteria</taxon>
        <taxon>Pseudomonadati</taxon>
        <taxon>Pseudomonadota</taxon>
        <taxon>Betaproteobacteria</taxon>
        <taxon>Neisseriales</taxon>
        <taxon>Chromobacteriaceae</taxon>
        <taxon>Chromobacterium</taxon>
    </lineage>
</organism>
<feature type="domain" description="HTH cro/C1-type" evidence="2">
    <location>
        <begin position="6"/>
        <end position="60"/>
    </location>
</feature>
<comment type="caution">
    <text evidence="3">The sequence shown here is derived from an EMBL/GenBank/DDBJ whole genome shotgun (WGS) entry which is preliminary data.</text>
</comment>
<keyword evidence="1" id="KW-0238">DNA-binding</keyword>
<dbReference type="SMART" id="SM00530">
    <property type="entry name" value="HTH_XRE"/>
    <property type="match status" value="1"/>
</dbReference>
<dbReference type="Gene3D" id="1.10.260.40">
    <property type="entry name" value="lambda repressor-like DNA-binding domains"/>
    <property type="match status" value="1"/>
</dbReference>
<dbReference type="EMBL" id="JBDXMI010000011">
    <property type="protein sequence ID" value="MEO9387137.1"/>
    <property type="molecule type" value="Genomic_DNA"/>
</dbReference>
<gene>
    <name evidence="3" type="ORF">ABI908_23870</name>
</gene>
<protein>
    <submittedName>
        <fullName evidence="3">Helix-turn-helix domain-containing protein</fullName>
    </submittedName>
</protein>
<name>A0ABV0J0T2_9NEIS</name>
<dbReference type="InterPro" id="IPR001387">
    <property type="entry name" value="Cro/C1-type_HTH"/>
</dbReference>
<dbReference type="InterPro" id="IPR010982">
    <property type="entry name" value="Lambda_DNA-bd_dom_sf"/>
</dbReference>